<organism evidence="1 2">
    <name type="scientific">Parasponia andersonii</name>
    <name type="common">Sponia andersonii</name>
    <dbReference type="NCBI Taxonomy" id="3476"/>
    <lineage>
        <taxon>Eukaryota</taxon>
        <taxon>Viridiplantae</taxon>
        <taxon>Streptophyta</taxon>
        <taxon>Embryophyta</taxon>
        <taxon>Tracheophyta</taxon>
        <taxon>Spermatophyta</taxon>
        <taxon>Magnoliopsida</taxon>
        <taxon>eudicotyledons</taxon>
        <taxon>Gunneridae</taxon>
        <taxon>Pentapetalae</taxon>
        <taxon>rosids</taxon>
        <taxon>fabids</taxon>
        <taxon>Rosales</taxon>
        <taxon>Cannabaceae</taxon>
        <taxon>Parasponia</taxon>
    </lineage>
</organism>
<evidence type="ECO:0000313" key="2">
    <source>
        <dbReference type="Proteomes" id="UP000237105"/>
    </source>
</evidence>
<gene>
    <name evidence="1" type="ORF">PanWU01x14_069100</name>
</gene>
<name>A0A2P5DFJ1_PARAD</name>
<reference evidence="2" key="1">
    <citation type="submission" date="2016-06" db="EMBL/GenBank/DDBJ databases">
        <title>Parallel loss of symbiosis genes in relatives of nitrogen-fixing non-legume Parasponia.</title>
        <authorList>
            <person name="Van Velzen R."/>
            <person name="Holmer R."/>
            <person name="Bu F."/>
            <person name="Rutten L."/>
            <person name="Van Zeijl A."/>
            <person name="Liu W."/>
            <person name="Santuari L."/>
            <person name="Cao Q."/>
            <person name="Sharma T."/>
            <person name="Shen D."/>
            <person name="Roswanjaya Y."/>
            <person name="Wardhani T."/>
            <person name="Kalhor M.S."/>
            <person name="Jansen J."/>
            <person name="Van den Hoogen J."/>
            <person name="Gungor B."/>
            <person name="Hartog M."/>
            <person name="Hontelez J."/>
            <person name="Verver J."/>
            <person name="Yang W.-C."/>
            <person name="Schijlen E."/>
            <person name="Repin R."/>
            <person name="Schilthuizen M."/>
            <person name="Schranz E."/>
            <person name="Heidstra R."/>
            <person name="Miyata K."/>
            <person name="Fedorova E."/>
            <person name="Kohlen W."/>
            <person name="Bisseling T."/>
            <person name="Smit S."/>
            <person name="Geurts R."/>
        </authorList>
    </citation>
    <scope>NUCLEOTIDE SEQUENCE [LARGE SCALE GENOMIC DNA]</scope>
    <source>
        <strain evidence="2">cv. WU1-14</strain>
    </source>
</reference>
<sequence length="66" mass="7371">MDRSDTRCDALINCLTLSSGRIRVFIVRAFHNEEGATYVMAKGEDNCILFLAAFIFEASSPLEVEL</sequence>
<dbReference type="Proteomes" id="UP000237105">
    <property type="component" value="Unassembled WGS sequence"/>
</dbReference>
<protein>
    <submittedName>
        <fullName evidence="1">Uncharacterized protein</fullName>
    </submittedName>
</protein>
<evidence type="ECO:0000313" key="1">
    <source>
        <dbReference type="EMBL" id="PON72068.1"/>
    </source>
</evidence>
<keyword evidence="2" id="KW-1185">Reference proteome</keyword>
<dbReference type="AlphaFoldDB" id="A0A2P5DFJ1"/>
<comment type="caution">
    <text evidence="1">The sequence shown here is derived from an EMBL/GenBank/DDBJ whole genome shotgun (WGS) entry which is preliminary data.</text>
</comment>
<dbReference type="EMBL" id="JXTB01000041">
    <property type="protein sequence ID" value="PON72068.1"/>
    <property type="molecule type" value="Genomic_DNA"/>
</dbReference>
<proteinExistence type="predicted"/>
<accession>A0A2P5DFJ1</accession>